<organism evidence="1 2">
    <name type="scientific">Paucibacter sediminis</name>
    <dbReference type="NCBI Taxonomy" id="3019553"/>
    <lineage>
        <taxon>Bacteria</taxon>
        <taxon>Pseudomonadati</taxon>
        <taxon>Pseudomonadota</taxon>
        <taxon>Betaproteobacteria</taxon>
        <taxon>Burkholderiales</taxon>
        <taxon>Sphaerotilaceae</taxon>
        <taxon>Roseateles</taxon>
    </lineage>
</organism>
<dbReference type="RefSeq" id="WP_285230906.1">
    <property type="nucleotide sequence ID" value="NZ_CP116346.1"/>
</dbReference>
<evidence type="ECO:0008006" key="3">
    <source>
        <dbReference type="Google" id="ProtNLM"/>
    </source>
</evidence>
<accession>A0AA95NHX2</accession>
<proteinExistence type="predicted"/>
<sequence length="220" mass="23028">MNLCRKESRQRGVTLVFALLALVALTLGSVALIRAVDTGVLALGNLAFKQSGLMAGGRAAEQALTWLAGEVNGSNLYKDIGGDTGYYATSIDTLDATGATVGTANVQAQVDWDSNGCKVYGVPVGVVCIQPSRVIEVGADKVRYVITRMCSAEGPIVMGDGQCARPPIPDVVAGNSKGLSNQAYEPDVPTDEAPATMYRVITRTLGPKGTVTFTETMAHF</sequence>
<dbReference type="KEGG" id="pais:PFX98_12880"/>
<name>A0AA95NHX2_9BURK</name>
<dbReference type="Proteomes" id="UP001177769">
    <property type="component" value="Chromosome"/>
</dbReference>
<dbReference type="AlphaFoldDB" id="A0AA95NHX2"/>
<evidence type="ECO:0000313" key="2">
    <source>
        <dbReference type="Proteomes" id="UP001177769"/>
    </source>
</evidence>
<reference evidence="1" key="1">
    <citation type="submission" date="2023-01" db="EMBL/GenBank/DDBJ databases">
        <title>Whole genome sequence of Paucibacter sp. S2-9 isolated from pond sediment.</title>
        <authorList>
            <person name="Jung J.Y."/>
        </authorList>
    </citation>
    <scope>NUCLEOTIDE SEQUENCE</scope>
    <source>
        <strain evidence="1">S2-9</strain>
    </source>
</reference>
<protein>
    <recommendedName>
        <fullName evidence="3">Pilus assembly protein PilX</fullName>
    </recommendedName>
</protein>
<keyword evidence="2" id="KW-1185">Reference proteome</keyword>
<evidence type="ECO:0000313" key="1">
    <source>
        <dbReference type="EMBL" id="WIT09836.1"/>
    </source>
</evidence>
<gene>
    <name evidence="1" type="ORF">PFX98_12880</name>
</gene>
<dbReference type="EMBL" id="CP116346">
    <property type="protein sequence ID" value="WIT09836.1"/>
    <property type="molecule type" value="Genomic_DNA"/>
</dbReference>